<name>A0ABR3DUF6_NEUIN</name>
<gene>
    <name evidence="2" type="ORF">QR685DRAFT_431357</name>
</gene>
<dbReference type="Proteomes" id="UP001451303">
    <property type="component" value="Unassembled WGS sequence"/>
</dbReference>
<protein>
    <submittedName>
        <fullName evidence="2">Uncharacterized protein</fullName>
    </submittedName>
</protein>
<sequence length="68" mass="7739">MYVRLVSTLNSVLSKKVTPLPPLQVTQNPPKDLQTRKEREEPENQNLTECKSIKSVNVRTQIPIPKNA</sequence>
<reference evidence="2 3" key="1">
    <citation type="submission" date="2023-09" db="EMBL/GenBank/DDBJ databases">
        <title>Multi-omics analysis of a traditional fermented food reveals byproduct-associated fungal strains for waste-to-food upcycling.</title>
        <authorList>
            <consortium name="Lawrence Berkeley National Laboratory"/>
            <person name="Rekdal V.M."/>
            <person name="Villalobos-Escobedo J.M."/>
            <person name="Rodriguez-Valeron N."/>
            <person name="Garcia M.O."/>
            <person name="Vasquez D.P."/>
            <person name="Damayanti I."/>
            <person name="Sorensen P.M."/>
            <person name="Baidoo E.E."/>
            <person name="De Carvalho A.C."/>
            <person name="Riley R."/>
            <person name="Lipzen A."/>
            <person name="He G."/>
            <person name="Yan M."/>
            <person name="Haridas S."/>
            <person name="Daum C."/>
            <person name="Yoshinaga Y."/>
            <person name="Ng V."/>
            <person name="Grigoriev I.V."/>
            <person name="Munk R."/>
            <person name="Nuraida L."/>
            <person name="Wijaya C.H."/>
            <person name="Morales P.-C."/>
            <person name="Keasling J.D."/>
        </authorList>
    </citation>
    <scope>NUCLEOTIDE SEQUENCE [LARGE SCALE GENOMIC DNA]</scope>
    <source>
        <strain evidence="2 3">FGSC 2613</strain>
    </source>
</reference>
<dbReference type="EMBL" id="JAVLET010000001">
    <property type="protein sequence ID" value="KAL0475948.1"/>
    <property type="molecule type" value="Genomic_DNA"/>
</dbReference>
<feature type="compositionally biased region" description="Basic and acidic residues" evidence="1">
    <location>
        <begin position="33"/>
        <end position="42"/>
    </location>
</feature>
<organism evidence="2 3">
    <name type="scientific">Neurospora intermedia</name>
    <dbReference type="NCBI Taxonomy" id="5142"/>
    <lineage>
        <taxon>Eukaryota</taxon>
        <taxon>Fungi</taxon>
        <taxon>Dikarya</taxon>
        <taxon>Ascomycota</taxon>
        <taxon>Pezizomycotina</taxon>
        <taxon>Sordariomycetes</taxon>
        <taxon>Sordariomycetidae</taxon>
        <taxon>Sordariales</taxon>
        <taxon>Sordariaceae</taxon>
        <taxon>Neurospora</taxon>
    </lineage>
</organism>
<keyword evidence="3" id="KW-1185">Reference proteome</keyword>
<accession>A0ABR3DUF6</accession>
<comment type="caution">
    <text evidence="2">The sequence shown here is derived from an EMBL/GenBank/DDBJ whole genome shotgun (WGS) entry which is preliminary data.</text>
</comment>
<evidence type="ECO:0000313" key="3">
    <source>
        <dbReference type="Proteomes" id="UP001451303"/>
    </source>
</evidence>
<feature type="region of interest" description="Disordered" evidence="1">
    <location>
        <begin position="20"/>
        <end position="46"/>
    </location>
</feature>
<evidence type="ECO:0000256" key="1">
    <source>
        <dbReference type="SAM" id="MobiDB-lite"/>
    </source>
</evidence>
<evidence type="ECO:0000313" key="2">
    <source>
        <dbReference type="EMBL" id="KAL0475948.1"/>
    </source>
</evidence>
<proteinExistence type="predicted"/>